<accession>A0ABU9XTC5</accession>
<evidence type="ECO:0000256" key="1">
    <source>
        <dbReference type="SAM" id="SignalP"/>
    </source>
</evidence>
<keyword evidence="1" id="KW-0732">Signal</keyword>
<evidence type="ECO:0000313" key="3">
    <source>
        <dbReference type="Proteomes" id="UP001404104"/>
    </source>
</evidence>
<organism evidence="2 3">
    <name type="scientific">Sphingomonas qilianensis</name>
    <dbReference type="NCBI Taxonomy" id="1736690"/>
    <lineage>
        <taxon>Bacteria</taxon>
        <taxon>Pseudomonadati</taxon>
        <taxon>Pseudomonadota</taxon>
        <taxon>Alphaproteobacteria</taxon>
        <taxon>Sphingomonadales</taxon>
        <taxon>Sphingomonadaceae</taxon>
        <taxon>Sphingomonas</taxon>
    </lineage>
</organism>
<comment type="caution">
    <text evidence="2">The sequence shown here is derived from an EMBL/GenBank/DDBJ whole genome shotgun (WGS) entry which is preliminary data.</text>
</comment>
<name>A0ABU9XTC5_9SPHN</name>
<dbReference type="Proteomes" id="UP001404104">
    <property type="component" value="Unassembled WGS sequence"/>
</dbReference>
<evidence type="ECO:0000313" key="2">
    <source>
        <dbReference type="EMBL" id="MEN2787083.1"/>
    </source>
</evidence>
<feature type="signal peptide" evidence="1">
    <location>
        <begin position="1"/>
        <end position="19"/>
    </location>
</feature>
<keyword evidence="3" id="KW-1185">Reference proteome</keyword>
<gene>
    <name evidence="2" type="ORF">ABC969_11715</name>
</gene>
<protein>
    <submittedName>
        <fullName evidence="2">Uncharacterized protein</fullName>
    </submittedName>
</protein>
<dbReference type="EMBL" id="JBDIMF010000005">
    <property type="protein sequence ID" value="MEN2787083.1"/>
    <property type="molecule type" value="Genomic_DNA"/>
</dbReference>
<dbReference type="RefSeq" id="WP_345865175.1">
    <property type="nucleotide sequence ID" value="NZ_JBDIMF010000005.1"/>
</dbReference>
<proteinExistence type="predicted"/>
<reference evidence="2 3" key="1">
    <citation type="submission" date="2024-05" db="EMBL/GenBank/DDBJ databases">
        <authorList>
            <person name="Liu Q."/>
            <person name="Xin Y.-H."/>
        </authorList>
    </citation>
    <scope>NUCLEOTIDE SEQUENCE [LARGE SCALE GENOMIC DNA]</scope>
    <source>
        <strain evidence="2 3">CGMCC 1.15349</strain>
    </source>
</reference>
<feature type="chain" id="PRO_5046553159" evidence="1">
    <location>
        <begin position="20"/>
        <end position="113"/>
    </location>
</feature>
<sequence length="113" mass="11900">MAKLLIVLLAGLTAASAAAQTSVGGIGMNAPNYSTDQPILDGLNAFPSAETPTMAKDKLERARALTVEAKSLLRQDGGTLTRQHDAYLRRKACDILGYNGKITGSLAPQRRCG</sequence>